<accession>A0A0A9BMB7</accession>
<name>A0A0A9BMB7_ARUDO</name>
<proteinExistence type="predicted"/>
<reference evidence="1" key="2">
    <citation type="journal article" date="2015" name="Data Brief">
        <title>Shoot transcriptome of the giant reed, Arundo donax.</title>
        <authorList>
            <person name="Barrero R.A."/>
            <person name="Guerrero F.D."/>
            <person name="Moolhuijzen P."/>
            <person name="Goolsby J.A."/>
            <person name="Tidwell J."/>
            <person name="Bellgard S.E."/>
            <person name="Bellgard M.I."/>
        </authorList>
    </citation>
    <scope>NUCLEOTIDE SEQUENCE</scope>
    <source>
        <tissue evidence="1">Shoot tissue taken approximately 20 cm above the soil surface</tissue>
    </source>
</reference>
<protein>
    <submittedName>
        <fullName evidence="1">Uncharacterized protein</fullName>
    </submittedName>
</protein>
<dbReference type="AlphaFoldDB" id="A0A0A9BMB7"/>
<reference evidence="1" key="1">
    <citation type="submission" date="2014-09" db="EMBL/GenBank/DDBJ databases">
        <authorList>
            <person name="Magalhaes I.L.F."/>
            <person name="Oliveira U."/>
            <person name="Santos F.R."/>
            <person name="Vidigal T.H.D.A."/>
            <person name="Brescovit A.D."/>
            <person name="Santos A.J."/>
        </authorList>
    </citation>
    <scope>NUCLEOTIDE SEQUENCE</scope>
    <source>
        <tissue evidence="1">Shoot tissue taken approximately 20 cm above the soil surface</tissue>
    </source>
</reference>
<sequence length="43" mass="4471">MASSAATDLAKATRPCRGDGAREAVLAAWCRKAPSAATTRRSH</sequence>
<dbReference type="EMBL" id="GBRH01232816">
    <property type="protein sequence ID" value="JAD65079.1"/>
    <property type="molecule type" value="Transcribed_RNA"/>
</dbReference>
<organism evidence="1">
    <name type="scientific">Arundo donax</name>
    <name type="common">Giant reed</name>
    <name type="synonym">Donax arundinaceus</name>
    <dbReference type="NCBI Taxonomy" id="35708"/>
    <lineage>
        <taxon>Eukaryota</taxon>
        <taxon>Viridiplantae</taxon>
        <taxon>Streptophyta</taxon>
        <taxon>Embryophyta</taxon>
        <taxon>Tracheophyta</taxon>
        <taxon>Spermatophyta</taxon>
        <taxon>Magnoliopsida</taxon>
        <taxon>Liliopsida</taxon>
        <taxon>Poales</taxon>
        <taxon>Poaceae</taxon>
        <taxon>PACMAD clade</taxon>
        <taxon>Arundinoideae</taxon>
        <taxon>Arundineae</taxon>
        <taxon>Arundo</taxon>
    </lineage>
</organism>
<evidence type="ECO:0000313" key="1">
    <source>
        <dbReference type="EMBL" id="JAD65079.1"/>
    </source>
</evidence>